<proteinExistence type="predicted"/>
<dbReference type="OrthoDB" id="99172at2157"/>
<keyword evidence="2" id="KW-1133">Transmembrane helix</keyword>
<name>A0A100XZF8_9EURY</name>
<evidence type="ECO:0000313" key="4">
    <source>
        <dbReference type="Proteomes" id="UP000053462"/>
    </source>
</evidence>
<comment type="caution">
    <text evidence="3">The sequence shown here is derived from an EMBL/GenBank/DDBJ whole genome shotgun (WGS) entry which is preliminary data.</text>
</comment>
<dbReference type="AlphaFoldDB" id="A0A100XZF8"/>
<accession>A0A100XZF8</accession>
<dbReference type="Proteomes" id="UP000053462">
    <property type="component" value="Unassembled WGS sequence"/>
</dbReference>
<feature type="transmembrane region" description="Helical" evidence="2">
    <location>
        <begin position="157"/>
        <end position="177"/>
    </location>
</feature>
<organism evidence="3 4">
    <name type="scientific">Thermococcus celericrescens</name>
    <dbReference type="NCBI Taxonomy" id="227598"/>
    <lineage>
        <taxon>Archaea</taxon>
        <taxon>Methanobacteriati</taxon>
        <taxon>Methanobacteriota</taxon>
        <taxon>Thermococci</taxon>
        <taxon>Thermococcales</taxon>
        <taxon>Thermococcaceae</taxon>
        <taxon>Thermococcus</taxon>
    </lineage>
</organism>
<reference evidence="3 4" key="1">
    <citation type="submission" date="2015-10" db="EMBL/GenBank/DDBJ databases">
        <title>Draft genome sequence of Thermococcus celericrescens strain DSM 17994.</title>
        <authorList>
            <person name="Hong S.-J."/>
            <person name="Park C.-E."/>
            <person name="Shin J.-H."/>
        </authorList>
    </citation>
    <scope>NUCLEOTIDE SEQUENCE [LARGE SCALE GENOMIC DNA]</scope>
    <source>
        <strain evidence="3 4">DSM 17994</strain>
    </source>
</reference>
<dbReference type="STRING" id="227598.APY94_02230"/>
<evidence type="ECO:0000256" key="1">
    <source>
        <dbReference type="SAM" id="MobiDB-lite"/>
    </source>
</evidence>
<keyword evidence="2" id="KW-0812">Transmembrane</keyword>
<keyword evidence="2" id="KW-0472">Membrane</keyword>
<sequence length="227" mass="25662">MIREMLAFIFLTAFLFINLSLMLMRAFGSLTGMAWRKVLRLEIPENEKKGIERIYTLVWIAVGTWAFWELWGASWSAALFAFLAFRSGANITRTLIYGLHDQRIIEEYTEDSTVLGIIGMATKLSILLETIFVVAFALAYKAFSVTLTPNGMSANTFILSIWLSGLAFGLLFGWFIARNNRGILLRNAIATVGFFVTRKGKKKTDETVKKAKETTEKLKSKVPKLPR</sequence>
<evidence type="ECO:0000313" key="3">
    <source>
        <dbReference type="EMBL" id="KUH34380.1"/>
    </source>
</evidence>
<feature type="region of interest" description="Disordered" evidence="1">
    <location>
        <begin position="206"/>
        <end position="227"/>
    </location>
</feature>
<feature type="compositionally biased region" description="Basic and acidic residues" evidence="1">
    <location>
        <begin position="206"/>
        <end position="219"/>
    </location>
</feature>
<keyword evidence="4" id="KW-1185">Reference proteome</keyword>
<evidence type="ECO:0000256" key="2">
    <source>
        <dbReference type="SAM" id="Phobius"/>
    </source>
</evidence>
<feature type="transmembrane region" description="Helical" evidence="2">
    <location>
        <begin position="126"/>
        <end position="145"/>
    </location>
</feature>
<gene>
    <name evidence="3" type="ORF">APY94_02230</name>
</gene>
<protein>
    <submittedName>
        <fullName evidence="3">Uncharacterized protein</fullName>
    </submittedName>
</protein>
<feature type="transmembrane region" description="Helical" evidence="2">
    <location>
        <begin position="58"/>
        <end position="85"/>
    </location>
</feature>
<dbReference type="EMBL" id="LLYW01000006">
    <property type="protein sequence ID" value="KUH34380.1"/>
    <property type="molecule type" value="Genomic_DNA"/>
</dbReference>